<protein>
    <submittedName>
        <fullName evidence="2">GTP-binding protein</fullName>
    </submittedName>
</protein>
<dbReference type="Proteomes" id="UP000273159">
    <property type="component" value="Unassembled WGS sequence"/>
</dbReference>
<evidence type="ECO:0000313" key="3">
    <source>
        <dbReference type="Proteomes" id="UP000273159"/>
    </source>
</evidence>
<dbReference type="PANTHER" id="PTHR43603:SF1">
    <property type="entry name" value="ZINC-REGULATED GTPASE METALLOPROTEIN ACTIVATOR 1"/>
    <property type="match status" value="1"/>
</dbReference>
<accession>A0A3B0FPQ1</accession>
<dbReference type="InterPro" id="IPR051927">
    <property type="entry name" value="Zn_Chap_cDPG_Synth"/>
</dbReference>
<dbReference type="Pfam" id="PF07683">
    <property type="entry name" value="CobW_C"/>
    <property type="match status" value="1"/>
</dbReference>
<organism evidence="2 3">
    <name type="scientific">Pseudarthrobacter phenanthrenivorans</name>
    <name type="common">Arthrobacter phenanthrenivorans</name>
    <dbReference type="NCBI Taxonomy" id="361575"/>
    <lineage>
        <taxon>Bacteria</taxon>
        <taxon>Bacillati</taxon>
        <taxon>Actinomycetota</taxon>
        <taxon>Actinomycetes</taxon>
        <taxon>Micrococcales</taxon>
        <taxon>Micrococcaceae</taxon>
        <taxon>Pseudarthrobacter</taxon>
    </lineage>
</organism>
<name>A0A3B0FPQ1_PSEPS</name>
<gene>
    <name evidence="2" type="ORF">D7Z96_16040</name>
</gene>
<feature type="domain" description="CobW C-terminal" evidence="1">
    <location>
        <begin position="234"/>
        <end position="352"/>
    </location>
</feature>
<dbReference type="InterPro" id="IPR011629">
    <property type="entry name" value="CobW-like_C"/>
</dbReference>
<reference evidence="2 3" key="1">
    <citation type="submission" date="2018-10" db="EMBL/GenBank/DDBJ databases">
        <title>Genome-guide identification and characterization of bacteria that degrade polycyclic aromatic hydrocarbons and resist hexavalent chromium simultaneously.</title>
        <authorList>
            <person name="Feng H."/>
        </authorList>
    </citation>
    <scope>NUCLEOTIDE SEQUENCE [LARGE SCALE GENOMIC DNA]</scope>
    <source>
        <strain evidence="2 3">J015</strain>
    </source>
</reference>
<evidence type="ECO:0000313" key="2">
    <source>
        <dbReference type="EMBL" id="RKO21598.1"/>
    </source>
</evidence>
<dbReference type="EMBL" id="RBNH01000016">
    <property type="protein sequence ID" value="RKO21598.1"/>
    <property type="molecule type" value="Genomic_DNA"/>
</dbReference>
<dbReference type="Gene3D" id="3.40.50.300">
    <property type="entry name" value="P-loop containing nucleotide triphosphate hydrolases"/>
    <property type="match status" value="1"/>
</dbReference>
<sequence>MVVMFVTVVSSLDVFARQKACAVLAAEVPGALVVFHDLLEGGVVVRRVFRDGQCLERHESTLEHGCLSCTVRLDVVPALQRLAQQGSHVILGLPAAVESSMAVGALLKGLGSGVTVDSVVLACAPDALEDQLWDHHTLFESGFTPVAEDDRTPGEFLVGELSFSDTVVLSDPALVPVDPALRARGVQLLRELAPHAVVSDADGTVRLGRHRLAKAMVRRLPGSVRVPERPSAPFSTVVHRIRRPLHPERFRHALKALAEGSCWLRGRLWVASAPGCRIALQGIGPRVWLENTGPWLADREPAEREALLLTPPAADEAGLDWHPEYGDRGTVLAVTGDDVDAAEVAALLNACGLTDDEMASAAASFEDPFGLNEPTETHQRSN</sequence>
<proteinExistence type="predicted"/>
<evidence type="ECO:0000259" key="1">
    <source>
        <dbReference type="SMART" id="SM00833"/>
    </source>
</evidence>
<dbReference type="PANTHER" id="PTHR43603">
    <property type="entry name" value="COBW DOMAIN-CONTAINING PROTEIN DDB_G0274527"/>
    <property type="match status" value="1"/>
</dbReference>
<comment type="caution">
    <text evidence="2">The sequence shown here is derived from an EMBL/GenBank/DDBJ whole genome shotgun (WGS) entry which is preliminary data.</text>
</comment>
<dbReference type="SMART" id="SM00833">
    <property type="entry name" value="CobW_C"/>
    <property type="match status" value="1"/>
</dbReference>
<dbReference type="SUPFAM" id="SSF90002">
    <property type="entry name" value="Hypothetical protein YjiA, C-terminal domain"/>
    <property type="match status" value="1"/>
</dbReference>
<dbReference type="InterPro" id="IPR027417">
    <property type="entry name" value="P-loop_NTPase"/>
</dbReference>
<dbReference type="AlphaFoldDB" id="A0A3B0FPQ1"/>
<reference evidence="3" key="2">
    <citation type="submission" date="2018-10" db="EMBL/GenBank/DDBJ databases">
        <authorList>
            <person name="Wang Y."/>
            <person name="Wang J."/>
            <person name="Yang X."/>
            <person name="Wang Z."/>
            <person name="Huang Y."/>
        </authorList>
    </citation>
    <scope>NUCLEOTIDE SEQUENCE [LARGE SCALE GENOMIC DNA]</scope>
    <source>
        <strain evidence="3">J015</strain>
    </source>
</reference>